<dbReference type="EMBL" id="LBXO01000007">
    <property type="protein sequence ID" value="KKR33510.1"/>
    <property type="molecule type" value="Genomic_DNA"/>
</dbReference>
<feature type="domain" description="HD" evidence="1">
    <location>
        <begin position="30"/>
        <end position="124"/>
    </location>
</feature>
<evidence type="ECO:0000313" key="2">
    <source>
        <dbReference type="EMBL" id="KKR33510.1"/>
    </source>
</evidence>
<dbReference type="Gene3D" id="1.10.3210.10">
    <property type="entry name" value="Hypothetical protein af1432"/>
    <property type="match status" value="1"/>
</dbReference>
<protein>
    <recommendedName>
        <fullName evidence="1">HD domain-containing protein</fullName>
    </recommendedName>
</protein>
<evidence type="ECO:0000313" key="3">
    <source>
        <dbReference type="Proteomes" id="UP000034137"/>
    </source>
</evidence>
<dbReference type="Proteomes" id="UP000034137">
    <property type="component" value="Unassembled WGS sequence"/>
</dbReference>
<name>A0A0G0SFM4_9BACT</name>
<dbReference type="Pfam" id="PF01966">
    <property type="entry name" value="HD"/>
    <property type="match status" value="1"/>
</dbReference>
<reference evidence="2 3" key="1">
    <citation type="journal article" date="2015" name="Nature">
        <title>rRNA introns, odd ribosomes, and small enigmatic genomes across a large radiation of phyla.</title>
        <authorList>
            <person name="Brown C.T."/>
            <person name="Hug L.A."/>
            <person name="Thomas B.C."/>
            <person name="Sharon I."/>
            <person name="Castelle C.J."/>
            <person name="Singh A."/>
            <person name="Wilkins M.J."/>
            <person name="Williams K.H."/>
            <person name="Banfield J.F."/>
        </authorList>
    </citation>
    <scope>NUCLEOTIDE SEQUENCE [LARGE SCALE GENOMIC DNA]</scope>
</reference>
<evidence type="ECO:0000259" key="1">
    <source>
        <dbReference type="Pfam" id="PF01966"/>
    </source>
</evidence>
<comment type="caution">
    <text evidence="2">The sequence shown here is derived from an EMBL/GenBank/DDBJ whole genome shotgun (WGS) entry which is preliminary data.</text>
</comment>
<sequence>MDNLIQQFKEHVIEASQNPSFIHHKWFIKYHLEIVEKISLELCDIYKEADQNLVLLLVWLHDYGKILDFDHQYEKTLSSGKEKLSQLGFSEELCEKAVSYIEMMDSKKEIDQMPIEIKIISSADGAAKLIGPFYYLWWQDNYSKNFEDLMADNIRKEMEGWDKKIVLPEVKKAFLKRHEFLLEQCGNLPLSFIK</sequence>
<gene>
    <name evidence="2" type="ORF">UT64_C0007G0012</name>
</gene>
<proteinExistence type="predicted"/>
<accession>A0A0G0SFM4</accession>
<organism evidence="2 3">
    <name type="scientific">Candidatus Falkowbacteria bacterium GW2011_GWF2_39_8</name>
    <dbReference type="NCBI Taxonomy" id="1618642"/>
    <lineage>
        <taxon>Bacteria</taxon>
        <taxon>Candidatus Falkowiibacteriota</taxon>
    </lineage>
</organism>
<dbReference type="AlphaFoldDB" id="A0A0G0SFM4"/>
<dbReference type="InterPro" id="IPR006674">
    <property type="entry name" value="HD_domain"/>
</dbReference>
<dbReference type="SUPFAM" id="SSF109604">
    <property type="entry name" value="HD-domain/PDEase-like"/>
    <property type="match status" value="1"/>
</dbReference>